<keyword evidence="6" id="KW-0472">Membrane</keyword>
<name>A0A1B9Y1Q1_9FLAO</name>
<accession>A0A1B9Y1Q1</accession>
<dbReference type="SUPFAM" id="SSF56954">
    <property type="entry name" value="Outer membrane efflux proteins (OEP)"/>
    <property type="match status" value="1"/>
</dbReference>
<evidence type="ECO:0000256" key="5">
    <source>
        <dbReference type="ARBA" id="ARBA00022692"/>
    </source>
</evidence>
<keyword evidence="7" id="KW-0998">Cell outer membrane</keyword>
<feature type="signal peptide" evidence="8">
    <location>
        <begin position="1"/>
        <end position="28"/>
    </location>
</feature>
<evidence type="ECO:0000256" key="3">
    <source>
        <dbReference type="ARBA" id="ARBA00022448"/>
    </source>
</evidence>
<keyword evidence="5" id="KW-0812">Transmembrane</keyword>
<dbReference type="OrthoDB" id="9811587at2"/>
<dbReference type="InterPro" id="IPR051906">
    <property type="entry name" value="TolC-like"/>
</dbReference>
<evidence type="ECO:0000313" key="10">
    <source>
        <dbReference type="Proteomes" id="UP000093186"/>
    </source>
</evidence>
<dbReference type="Proteomes" id="UP000093186">
    <property type="component" value="Unassembled WGS sequence"/>
</dbReference>
<dbReference type="GO" id="GO:1990281">
    <property type="term" value="C:efflux pump complex"/>
    <property type="evidence" value="ECO:0007669"/>
    <property type="project" value="TreeGrafter"/>
</dbReference>
<evidence type="ECO:0000256" key="1">
    <source>
        <dbReference type="ARBA" id="ARBA00004442"/>
    </source>
</evidence>
<sequence>MNKKILVLKTKFIVAATLLISLASFSQKQWTLKECVDHALENNITIKQNKLNIDIAETDLKNAKGNKLPTLNGSTGGSLRFGSGFDPVSNDRVSTSNYGGSFGLSTGITVFNGYRVLNSYKQAKLGVEGSKLDLEVIENDIALRVVNSYLNALFAKENLLVATTQAAISKKQIERVKAQFDAGAVPKSDLLNAQSTASNDAQNVVTQENALSLALLNISQLIQVPFNGFDVAKIEIDSPSAAMLYSTSEEVYKKALTNRPEIARAKLNIKNADLSIAITRSAYKPSVTASGSVSTNYGYNLDLPPGFSNTDFFTQLDNNLGYGVGFNVSIPIFNGFKTDASVERSKISKLITETRLENEKLQLQQTIEQAFQDAKAAAKSFEAAEISLKSQKEAFKNAQVSYDYGSMTQFDYDQVRNRLVNSEATMIRAKYNYVFTTKVLKFYYGESILD</sequence>
<comment type="subcellular location">
    <subcellularLocation>
        <location evidence="1">Cell outer membrane</location>
    </subcellularLocation>
</comment>
<feature type="chain" id="PRO_5008640085" evidence="8">
    <location>
        <begin position="29"/>
        <end position="450"/>
    </location>
</feature>
<comment type="similarity">
    <text evidence="2">Belongs to the outer membrane factor (OMF) (TC 1.B.17) family.</text>
</comment>
<gene>
    <name evidence="9" type="ORF">BA195_03260</name>
</gene>
<keyword evidence="3" id="KW-0813">Transport</keyword>
<evidence type="ECO:0000256" key="8">
    <source>
        <dbReference type="SAM" id="SignalP"/>
    </source>
</evidence>
<dbReference type="PANTHER" id="PTHR30026:SF20">
    <property type="entry name" value="OUTER MEMBRANE PROTEIN TOLC"/>
    <property type="match status" value="1"/>
</dbReference>
<protein>
    <submittedName>
        <fullName evidence="9">Transporter</fullName>
    </submittedName>
</protein>
<dbReference type="Pfam" id="PF02321">
    <property type="entry name" value="OEP"/>
    <property type="match status" value="2"/>
</dbReference>
<evidence type="ECO:0000313" key="9">
    <source>
        <dbReference type="EMBL" id="OCK43733.1"/>
    </source>
</evidence>
<evidence type="ECO:0000256" key="7">
    <source>
        <dbReference type="ARBA" id="ARBA00023237"/>
    </source>
</evidence>
<dbReference type="EMBL" id="MAKX01000001">
    <property type="protein sequence ID" value="OCK43733.1"/>
    <property type="molecule type" value="Genomic_DNA"/>
</dbReference>
<dbReference type="GO" id="GO:0015288">
    <property type="term" value="F:porin activity"/>
    <property type="evidence" value="ECO:0007669"/>
    <property type="project" value="TreeGrafter"/>
</dbReference>
<reference evidence="9 10" key="1">
    <citation type="submission" date="2016-06" db="EMBL/GenBank/DDBJ databases">
        <title>Draft Genome Sequence of Tenacibaculum soleae UCD-KL19.</title>
        <authorList>
            <person name="Eisen J.A."/>
            <person name="Coil D.A."/>
            <person name="Lujan K.M."/>
        </authorList>
    </citation>
    <scope>NUCLEOTIDE SEQUENCE [LARGE SCALE GENOMIC DNA]</scope>
    <source>
        <strain evidence="9 10">UCD-KL19</strain>
    </source>
</reference>
<comment type="caution">
    <text evidence="9">The sequence shown here is derived from an EMBL/GenBank/DDBJ whole genome shotgun (WGS) entry which is preliminary data.</text>
</comment>
<dbReference type="GO" id="GO:0015562">
    <property type="term" value="F:efflux transmembrane transporter activity"/>
    <property type="evidence" value="ECO:0007669"/>
    <property type="project" value="InterPro"/>
</dbReference>
<organism evidence="9 10">
    <name type="scientific">Tenacibaculum soleae</name>
    <dbReference type="NCBI Taxonomy" id="447689"/>
    <lineage>
        <taxon>Bacteria</taxon>
        <taxon>Pseudomonadati</taxon>
        <taxon>Bacteroidota</taxon>
        <taxon>Flavobacteriia</taxon>
        <taxon>Flavobacteriales</taxon>
        <taxon>Flavobacteriaceae</taxon>
        <taxon>Tenacibaculum</taxon>
    </lineage>
</organism>
<evidence type="ECO:0000256" key="2">
    <source>
        <dbReference type="ARBA" id="ARBA00007613"/>
    </source>
</evidence>
<dbReference type="GO" id="GO:0009279">
    <property type="term" value="C:cell outer membrane"/>
    <property type="evidence" value="ECO:0007669"/>
    <property type="project" value="UniProtKB-SubCell"/>
</dbReference>
<keyword evidence="10" id="KW-1185">Reference proteome</keyword>
<evidence type="ECO:0000256" key="4">
    <source>
        <dbReference type="ARBA" id="ARBA00022452"/>
    </source>
</evidence>
<dbReference type="PANTHER" id="PTHR30026">
    <property type="entry name" value="OUTER MEMBRANE PROTEIN TOLC"/>
    <property type="match status" value="1"/>
</dbReference>
<evidence type="ECO:0000256" key="6">
    <source>
        <dbReference type="ARBA" id="ARBA00023136"/>
    </source>
</evidence>
<dbReference type="AlphaFoldDB" id="A0A1B9Y1Q1"/>
<dbReference type="Gene3D" id="1.20.1600.10">
    <property type="entry name" value="Outer membrane efflux proteins (OEP)"/>
    <property type="match status" value="1"/>
</dbReference>
<proteinExistence type="inferred from homology"/>
<dbReference type="InterPro" id="IPR003423">
    <property type="entry name" value="OMP_efflux"/>
</dbReference>
<keyword evidence="4" id="KW-1134">Transmembrane beta strand</keyword>
<dbReference type="STRING" id="447689.BA195_03260"/>
<keyword evidence="8" id="KW-0732">Signal</keyword>